<dbReference type="AlphaFoldDB" id="A0A7J6A9S8"/>
<gene>
    <name evidence="2" type="ORF">AMELA_G00179190</name>
</gene>
<name>A0A7J6A9S8_AMEME</name>
<reference evidence="2 3" key="1">
    <citation type="submission" date="2020-02" db="EMBL/GenBank/DDBJ databases">
        <title>A chromosome-scale genome assembly of the black bullhead catfish (Ameiurus melas).</title>
        <authorList>
            <person name="Wen M."/>
            <person name="Zham M."/>
            <person name="Cabau C."/>
            <person name="Klopp C."/>
            <person name="Donnadieu C."/>
            <person name="Roques C."/>
            <person name="Bouchez O."/>
            <person name="Lampietro C."/>
            <person name="Jouanno E."/>
            <person name="Herpin A."/>
            <person name="Louis A."/>
            <person name="Berthelot C."/>
            <person name="Parey E."/>
            <person name="Roest-Crollius H."/>
            <person name="Braasch I."/>
            <person name="Postlethwait J."/>
            <person name="Robinson-Rechavi M."/>
            <person name="Echchiki A."/>
            <person name="Begum T."/>
            <person name="Montfort J."/>
            <person name="Schartl M."/>
            <person name="Bobe J."/>
            <person name="Guiguen Y."/>
        </authorList>
    </citation>
    <scope>NUCLEOTIDE SEQUENCE [LARGE SCALE GENOMIC DNA]</scope>
    <source>
        <strain evidence="2">M_S1</strain>
        <tissue evidence="2">Blood</tissue>
    </source>
</reference>
<comment type="caution">
    <text evidence="2">The sequence shown here is derived from an EMBL/GenBank/DDBJ whole genome shotgun (WGS) entry which is preliminary data.</text>
</comment>
<organism evidence="2 3">
    <name type="scientific">Ameiurus melas</name>
    <name type="common">Black bullhead</name>
    <name type="synonym">Silurus melas</name>
    <dbReference type="NCBI Taxonomy" id="219545"/>
    <lineage>
        <taxon>Eukaryota</taxon>
        <taxon>Metazoa</taxon>
        <taxon>Chordata</taxon>
        <taxon>Craniata</taxon>
        <taxon>Vertebrata</taxon>
        <taxon>Euteleostomi</taxon>
        <taxon>Actinopterygii</taxon>
        <taxon>Neopterygii</taxon>
        <taxon>Teleostei</taxon>
        <taxon>Ostariophysi</taxon>
        <taxon>Siluriformes</taxon>
        <taxon>Ictaluridae</taxon>
        <taxon>Ameiurus</taxon>
    </lineage>
</organism>
<evidence type="ECO:0000256" key="1">
    <source>
        <dbReference type="SAM" id="MobiDB-lite"/>
    </source>
</evidence>
<accession>A0A7J6A9S8</accession>
<keyword evidence="3" id="KW-1185">Reference proteome</keyword>
<proteinExistence type="predicted"/>
<dbReference type="Proteomes" id="UP000593565">
    <property type="component" value="Unassembled WGS sequence"/>
</dbReference>
<evidence type="ECO:0000313" key="3">
    <source>
        <dbReference type="Proteomes" id="UP000593565"/>
    </source>
</evidence>
<feature type="compositionally biased region" description="Acidic residues" evidence="1">
    <location>
        <begin position="54"/>
        <end position="67"/>
    </location>
</feature>
<evidence type="ECO:0000313" key="2">
    <source>
        <dbReference type="EMBL" id="KAF4079533.1"/>
    </source>
</evidence>
<dbReference type="EMBL" id="JAAGNN010000015">
    <property type="protein sequence ID" value="KAF4079533.1"/>
    <property type="molecule type" value="Genomic_DNA"/>
</dbReference>
<feature type="region of interest" description="Disordered" evidence="1">
    <location>
        <begin position="54"/>
        <end position="74"/>
    </location>
</feature>
<protein>
    <submittedName>
        <fullName evidence="2">Uncharacterized protein</fullName>
    </submittedName>
</protein>
<sequence length="114" mass="12721">MLRSAVCVPDVIQEQCCVKEECGDDCITACTVKTEEHETSIDTTNEGIAVQLKEEDEEQWVSEETPESSEYNEGTINRSFRRVLVVPEAGSEEKTPNSNLYRCPHSGFGDVIGY</sequence>